<protein>
    <submittedName>
        <fullName evidence="2">RimJ/RimL family protein N-acetyltransferase</fullName>
    </submittedName>
</protein>
<dbReference type="InterPro" id="IPR000182">
    <property type="entry name" value="GNAT_dom"/>
</dbReference>
<keyword evidence="3" id="KW-1185">Reference proteome</keyword>
<name>A0A7Y9GLE6_9MICO</name>
<dbReference type="Gene3D" id="3.40.630.30">
    <property type="match status" value="1"/>
</dbReference>
<reference evidence="2 3" key="1">
    <citation type="submission" date="2020-07" db="EMBL/GenBank/DDBJ databases">
        <title>Sequencing the genomes of 1000 actinobacteria strains.</title>
        <authorList>
            <person name="Klenk H.-P."/>
        </authorList>
    </citation>
    <scope>NUCLEOTIDE SEQUENCE [LARGE SCALE GENOMIC DNA]</scope>
    <source>
        <strain evidence="2 3">DSM 24662</strain>
    </source>
</reference>
<dbReference type="Proteomes" id="UP000576969">
    <property type="component" value="Unassembled WGS sequence"/>
</dbReference>
<dbReference type="PANTHER" id="PTHR43441">
    <property type="entry name" value="RIBOSOMAL-PROTEIN-SERINE ACETYLTRANSFERASE"/>
    <property type="match status" value="1"/>
</dbReference>
<dbReference type="InterPro" id="IPR051908">
    <property type="entry name" value="Ribosomal_N-acetyltransferase"/>
</dbReference>
<dbReference type="Pfam" id="PF13302">
    <property type="entry name" value="Acetyltransf_3"/>
    <property type="match status" value="1"/>
</dbReference>
<gene>
    <name evidence="2" type="ORF">BJ991_000688</name>
</gene>
<dbReference type="GO" id="GO:1990189">
    <property type="term" value="F:protein N-terminal-serine acetyltransferase activity"/>
    <property type="evidence" value="ECO:0007669"/>
    <property type="project" value="TreeGrafter"/>
</dbReference>
<evidence type="ECO:0000313" key="3">
    <source>
        <dbReference type="Proteomes" id="UP000576969"/>
    </source>
</evidence>
<organism evidence="2 3">
    <name type="scientific">Microbacterium immunditiarum</name>
    <dbReference type="NCBI Taxonomy" id="337480"/>
    <lineage>
        <taxon>Bacteria</taxon>
        <taxon>Bacillati</taxon>
        <taxon>Actinomycetota</taxon>
        <taxon>Actinomycetes</taxon>
        <taxon>Micrococcales</taxon>
        <taxon>Microbacteriaceae</taxon>
        <taxon>Microbacterium</taxon>
    </lineage>
</organism>
<dbReference type="RefSeq" id="WP_179487463.1">
    <property type="nucleotide sequence ID" value="NZ_JACCBV010000001.1"/>
</dbReference>
<feature type="domain" description="N-acetyltransferase" evidence="1">
    <location>
        <begin position="41"/>
        <end position="168"/>
    </location>
</feature>
<dbReference type="AlphaFoldDB" id="A0A7Y9GLE6"/>
<dbReference type="SUPFAM" id="SSF55729">
    <property type="entry name" value="Acyl-CoA N-acyltransferases (Nat)"/>
    <property type="match status" value="1"/>
</dbReference>
<dbReference type="PANTHER" id="PTHR43441:SF11">
    <property type="entry name" value="RIBOSOMAL-PROTEIN-SERINE ACETYLTRANSFERASE"/>
    <property type="match status" value="1"/>
</dbReference>
<proteinExistence type="predicted"/>
<evidence type="ECO:0000313" key="2">
    <source>
        <dbReference type="EMBL" id="NYE18660.1"/>
    </source>
</evidence>
<dbReference type="EMBL" id="JACCBV010000001">
    <property type="protein sequence ID" value="NYE18660.1"/>
    <property type="molecule type" value="Genomic_DNA"/>
</dbReference>
<dbReference type="InterPro" id="IPR016181">
    <property type="entry name" value="Acyl_CoA_acyltransferase"/>
</dbReference>
<dbReference type="GO" id="GO:0005737">
    <property type="term" value="C:cytoplasm"/>
    <property type="evidence" value="ECO:0007669"/>
    <property type="project" value="TreeGrafter"/>
</dbReference>
<sequence>MTSADLARIWPATGVRARAGDLELRWADDELLVALADVAARGIHDEDRMPFAVPWTRGTPDEVARSVVSYHWSIRPRVGPEELHLDLAVLVDGAPAGMQGASGSDWRVLRKVQTGSWLGREHQGHGIGTRMRVLMLELLFDGLGALEATSGAFVDNPASSAVSRRVGYLHNGVVTVAREGAAVAHRNYLMTRERWLEVRDRNASLLGAPVELEGVEALRAVLDG</sequence>
<dbReference type="GO" id="GO:0008999">
    <property type="term" value="F:protein-N-terminal-alanine acetyltransferase activity"/>
    <property type="evidence" value="ECO:0007669"/>
    <property type="project" value="TreeGrafter"/>
</dbReference>
<evidence type="ECO:0000259" key="1">
    <source>
        <dbReference type="Pfam" id="PF13302"/>
    </source>
</evidence>
<keyword evidence="2" id="KW-0808">Transferase</keyword>
<accession>A0A7Y9GLE6</accession>
<comment type="caution">
    <text evidence="2">The sequence shown here is derived from an EMBL/GenBank/DDBJ whole genome shotgun (WGS) entry which is preliminary data.</text>
</comment>